<name>A0A150QKI6_SORCE</name>
<dbReference type="EMBL" id="JEMA01000565">
    <property type="protein sequence ID" value="KYF68517.1"/>
    <property type="molecule type" value="Genomic_DNA"/>
</dbReference>
<dbReference type="InterPro" id="IPR000674">
    <property type="entry name" value="Ald_Oxase/Xan_DH_a/b"/>
</dbReference>
<reference evidence="2 3" key="1">
    <citation type="submission" date="2014-02" db="EMBL/GenBank/DDBJ databases">
        <title>The small core and large imbalanced accessory genome model reveals a collaborative survival strategy of Sorangium cellulosum strains in nature.</title>
        <authorList>
            <person name="Han K."/>
            <person name="Peng R."/>
            <person name="Blom J."/>
            <person name="Li Y.-Z."/>
        </authorList>
    </citation>
    <scope>NUCLEOTIDE SEQUENCE [LARGE SCALE GENOMIC DNA]</scope>
    <source>
        <strain evidence="2 3">So0008-312</strain>
    </source>
</reference>
<dbReference type="GO" id="GO:0016491">
    <property type="term" value="F:oxidoreductase activity"/>
    <property type="evidence" value="ECO:0007669"/>
    <property type="project" value="InterPro"/>
</dbReference>
<dbReference type="PANTHER" id="PTHR47495:SF2">
    <property type="entry name" value="ALDEHYDE DEHYDROGENASE"/>
    <property type="match status" value="1"/>
</dbReference>
<dbReference type="InterPro" id="IPR052516">
    <property type="entry name" value="N-heterocyclic_Hydroxylase"/>
</dbReference>
<proteinExistence type="predicted"/>
<feature type="domain" description="Aldehyde oxidase/xanthine dehydrogenase a/b hammerhead" evidence="1">
    <location>
        <begin position="204"/>
        <end position="282"/>
    </location>
</feature>
<evidence type="ECO:0000313" key="3">
    <source>
        <dbReference type="Proteomes" id="UP000075260"/>
    </source>
</evidence>
<dbReference type="Pfam" id="PF20256">
    <property type="entry name" value="MoCoBD_2"/>
    <property type="match status" value="2"/>
</dbReference>
<dbReference type="InterPro" id="IPR019546">
    <property type="entry name" value="TAT_signal_bac_arc"/>
</dbReference>
<accession>A0A150QKI6</accession>
<dbReference type="OrthoDB" id="9767994at2"/>
<dbReference type="InterPro" id="IPR046867">
    <property type="entry name" value="AldOxase/xan_DH_MoCoBD2"/>
</dbReference>
<dbReference type="SUPFAM" id="SSF56003">
    <property type="entry name" value="Molybdenum cofactor-binding domain"/>
    <property type="match status" value="2"/>
</dbReference>
<protein>
    <submittedName>
        <fullName evidence="2">Twin-arginine translocation pathway signal protein</fullName>
    </submittedName>
</protein>
<dbReference type="Pfam" id="PF02738">
    <property type="entry name" value="MoCoBD_1"/>
    <property type="match status" value="1"/>
</dbReference>
<evidence type="ECO:0000313" key="2">
    <source>
        <dbReference type="EMBL" id="KYF68517.1"/>
    </source>
</evidence>
<dbReference type="PIRSF" id="PIRSF036389">
    <property type="entry name" value="IOR_B"/>
    <property type="match status" value="1"/>
</dbReference>
<dbReference type="InterPro" id="IPR037165">
    <property type="entry name" value="AldOxase/xan_DH_Mopterin-bd_sf"/>
</dbReference>
<dbReference type="SMART" id="SM01008">
    <property type="entry name" value="Ald_Xan_dh_C"/>
    <property type="match status" value="1"/>
</dbReference>
<dbReference type="Gene3D" id="3.30.365.10">
    <property type="entry name" value="Aldehyde oxidase/xanthine dehydrogenase, molybdopterin binding domain"/>
    <property type="match status" value="4"/>
</dbReference>
<evidence type="ECO:0000259" key="1">
    <source>
        <dbReference type="SMART" id="SM01008"/>
    </source>
</evidence>
<dbReference type="InterPro" id="IPR008274">
    <property type="entry name" value="AldOxase/xan_DH_MoCoBD1"/>
</dbReference>
<dbReference type="Proteomes" id="UP000075260">
    <property type="component" value="Unassembled WGS sequence"/>
</dbReference>
<dbReference type="AlphaFoldDB" id="A0A150QKI6"/>
<dbReference type="PANTHER" id="PTHR47495">
    <property type="entry name" value="ALDEHYDE DEHYDROGENASE"/>
    <property type="match status" value="1"/>
</dbReference>
<dbReference type="InterPro" id="IPR006311">
    <property type="entry name" value="TAT_signal"/>
</dbReference>
<dbReference type="InterPro" id="IPR012368">
    <property type="entry name" value="OxRdtase_Mopterin-bd_su_IorB"/>
</dbReference>
<dbReference type="RefSeq" id="WP_061609037.1">
    <property type="nucleotide sequence ID" value="NZ_JEMA01000565.1"/>
</dbReference>
<dbReference type="PROSITE" id="PS51318">
    <property type="entry name" value="TAT"/>
    <property type="match status" value="1"/>
</dbReference>
<sequence length="711" mass="75631">MTVSRRDFLQATTASAAGLLLSFYVPEGVRAAPKAAQPAPLSPNAFVRIGTDDSVTVVLAHSEMGQGIWTGLAMLIAEELECDWSKVRSEHAPAAPVYGHPVMRFQMTGGSTTTNGEFERYRTVGAMAKDMLVRAAAARWKVAPAACVAAKGVVTHGKDQLTYGQLAEDAMKLTPPAKVKLKAPKDWKLIGTPVRRLDTPEKISGKAQFGIDVQFPGLRTAVVLRPPAFGAKLVKFDPADALKVPGVEKVVPTATGVAVVAAHFWAAKLGRDALRAEWAKPEGGGVDTGKLIEDFRAQSRKLGAIAAQVGKVEDAMAAAKARLVAEYDLPYLAHAPMEPLNCTVKIDGDRCEIWTGTQFQTGDQMAAAKILGTAPEKVQIHTPFLGGGFGRRASSTSDFVAEAVTVAKAAGVPVKVVWTREDDMRGGFYRPAFVHRIQVGVDARGVPVAWDHVAVGQSIIAGTALEPMLGKNGIDHTSVEGIAESPYVARTPALRVSLHSPRTPIPVLWWRSVGNTHTAFAVESMIDELAHAAGQDPLAYRLDLLKDKPRHANALKVAADKAGWGTAPPPGRARGLAMHESFGSIVAEVAEISIDKGRIHVHQVTCSVDCGTAVNPLGIDAQVQSSVAFGLSAALYGKLNLAEGQVQESNFHDYPVVRMFDMPRVAVHILQSEAKMGGIGEPATAPIAPAVANAVFALTKQRLRSLPFRLA</sequence>
<comment type="caution">
    <text evidence="2">The sequence shown here is derived from an EMBL/GenBank/DDBJ whole genome shotgun (WGS) entry which is preliminary data.</text>
</comment>
<dbReference type="NCBIfam" id="TIGR01409">
    <property type="entry name" value="TAT_signal_seq"/>
    <property type="match status" value="1"/>
</dbReference>
<gene>
    <name evidence="2" type="ORF">BE15_13545</name>
</gene>
<organism evidence="2 3">
    <name type="scientific">Sorangium cellulosum</name>
    <name type="common">Polyangium cellulosum</name>
    <dbReference type="NCBI Taxonomy" id="56"/>
    <lineage>
        <taxon>Bacteria</taxon>
        <taxon>Pseudomonadati</taxon>
        <taxon>Myxococcota</taxon>
        <taxon>Polyangia</taxon>
        <taxon>Polyangiales</taxon>
        <taxon>Polyangiaceae</taxon>
        <taxon>Sorangium</taxon>
    </lineage>
</organism>